<dbReference type="AlphaFoldDB" id="A0A517V7J8"/>
<keyword evidence="1" id="KW-0812">Transmembrane</keyword>
<sequence>MSENKRSFLKDFVYGFILLLPMLYVLSIGPVSGYLHTPSGLRADVSPEAIARLKSFYAPVNWAVNSNDSLMIIAGKYAQFWHRIL</sequence>
<dbReference type="RefSeq" id="WP_145224094.1">
    <property type="nucleotide sequence ID" value="NZ_CP036343.1"/>
</dbReference>
<protein>
    <submittedName>
        <fullName evidence="2">Uncharacterized protein</fullName>
    </submittedName>
</protein>
<organism evidence="2 3">
    <name type="scientific">Gimesia algae</name>
    <dbReference type="NCBI Taxonomy" id="2527971"/>
    <lineage>
        <taxon>Bacteria</taxon>
        <taxon>Pseudomonadati</taxon>
        <taxon>Planctomycetota</taxon>
        <taxon>Planctomycetia</taxon>
        <taxon>Planctomycetales</taxon>
        <taxon>Planctomycetaceae</taxon>
        <taxon>Gimesia</taxon>
    </lineage>
</organism>
<dbReference type="OrthoDB" id="9960578at2"/>
<keyword evidence="3" id="KW-1185">Reference proteome</keyword>
<name>A0A517V7J8_9PLAN</name>
<evidence type="ECO:0000256" key="1">
    <source>
        <dbReference type="SAM" id="Phobius"/>
    </source>
</evidence>
<keyword evidence="1" id="KW-0472">Membrane</keyword>
<evidence type="ECO:0000313" key="2">
    <source>
        <dbReference type="EMBL" id="QDT88974.1"/>
    </source>
</evidence>
<proteinExistence type="predicted"/>
<evidence type="ECO:0000313" key="3">
    <source>
        <dbReference type="Proteomes" id="UP000316855"/>
    </source>
</evidence>
<dbReference type="Proteomes" id="UP000316855">
    <property type="component" value="Chromosome"/>
</dbReference>
<dbReference type="EMBL" id="CP036343">
    <property type="protein sequence ID" value="QDT88974.1"/>
    <property type="molecule type" value="Genomic_DNA"/>
</dbReference>
<accession>A0A517V7J8</accession>
<dbReference type="KEGG" id="gax:Pan161_05930"/>
<reference evidence="2 3" key="1">
    <citation type="submission" date="2019-02" db="EMBL/GenBank/DDBJ databases">
        <title>Deep-cultivation of Planctomycetes and their phenomic and genomic characterization uncovers novel biology.</title>
        <authorList>
            <person name="Wiegand S."/>
            <person name="Jogler M."/>
            <person name="Boedeker C."/>
            <person name="Pinto D."/>
            <person name="Vollmers J."/>
            <person name="Rivas-Marin E."/>
            <person name="Kohn T."/>
            <person name="Peeters S.H."/>
            <person name="Heuer A."/>
            <person name="Rast P."/>
            <person name="Oberbeckmann S."/>
            <person name="Bunk B."/>
            <person name="Jeske O."/>
            <person name="Meyerdierks A."/>
            <person name="Storesund J.E."/>
            <person name="Kallscheuer N."/>
            <person name="Luecker S."/>
            <person name="Lage O.M."/>
            <person name="Pohl T."/>
            <person name="Merkel B.J."/>
            <person name="Hornburger P."/>
            <person name="Mueller R.-W."/>
            <person name="Bruemmer F."/>
            <person name="Labrenz M."/>
            <person name="Spormann A.M."/>
            <person name="Op den Camp H."/>
            <person name="Overmann J."/>
            <person name="Amann R."/>
            <person name="Jetten M.S.M."/>
            <person name="Mascher T."/>
            <person name="Medema M.H."/>
            <person name="Devos D.P."/>
            <person name="Kaster A.-K."/>
            <person name="Ovreas L."/>
            <person name="Rohde M."/>
            <person name="Galperin M.Y."/>
            <person name="Jogler C."/>
        </authorList>
    </citation>
    <scope>NUCLEOTIDE SEQUENCE [LARGE SCALE GENOMIC DNA]</scope>
    <source>
        <strain evidence="2 3">Pan161</strain>
    </source>
</reference>
<keyword evidence="1" id="KW-1133">Transmembrane helix</keyword>
<gene>
    <name evidence="2" type="ORF">Pan161_05930</name>
</gene>
<feature type="transmembrane region" description="Helical" evidence="1">
    <location>
        <begin position="12"/>
        <end position="35"/>
    </location>
</feature>